<sequence length="487" mass="53494">MSTYDLLLRDVRVVRHDRPDAEPVDVAITDGRISRVAPAIPARDADTVLDGQGRLAFPGVVDAHQHWGIYNPLGEDTASESRASAQGGVTTALTYMRTGQYYLNRGGRYADFFPEVLAACDGRSYIDYGFHLAPMMREHIGEIPELVERFGVTSFKIFMFYGGHGLHGRSADQNSFLMIPADERYDYAHFEFVMRGVQAARERFPELAAQISLSLHCETAEIMSAYTRQVEQEGRLTGLAAYHASRPPHSEGLAVSIASYLAHETGLPNVNLLHLSSAKALDAALRMAEAFPHIDFRREVTIGHLLADITTAHGLGGKVNPPLRPREDVEALWAHLLAGRVDWVVSDHACCKDEVKFGQPRDDVFLAKSGFGGAEYLLPGLVTEGRRRGLPLSRVAALTSWNPARRFGLAGKGAIAEGYDADLCLVDPDSAWTVRAQDSESTQEYTPFEGFDLTARVTDTFVRGAHVLADGKVIGEPQGRYVARTAR</sequence>
<dbReference type="Proteomes" id="UP000809587">
    <property type="component" value="Unassembled WGS sequence"/>
</dbReference>
<dbReference type="PANTHER" id="PTHR43668:SF2">
    <property type="entry name" value="ALLANTOINASE"/>
    <property type="match status" value="1"/>
</dbReference>
<reference evidence="2 3" key="1">
    <citation type="submission" date="2021-02" db="EMBL/GenBank/DDBJ databases">
        <authorList>
            <person name="Lee D.-H."/>
        </authorList>
    </citation>
    <scope>NUCLEOTIDE SEQUENCE [LARGE SCALE GENOMIC DNA]</scope>
    <source>
        <strain evidence="2 3">MMS20-R2-29</strain>
    </source>
</reference>
<dbReference type="EMBL" id="JAFEUO010000005">
    <property type="protein sequence ID" value="MBM7084815.1"/>
    <property type="molecule type" value="Genomic_DNA"/>
</dbReference>
<gene>
    <name evidence="2" type="ORF">JQN84_20070</name>
</gene>
<dbReference type="InterPro" id="IPR011059">
    <property type="entry name" value="Metal-dep_hydrolase_composite"/>
</dbReference>
<keyword evidence="3" id="KW-1185">Reference proteome</keyword>
<dbReference type="Gene3D" id="3.20.20.140">
    <property type="entry name" value="Metal-dependent hydrolases"/>
    <property type="match status" value="1"/>
</dbReference>
<comment type="caution">
    <text evidence="2">The sequence shown here is derived from an EMBL/GenBank/DDBJ whole genome shotgun (WGS) entry which is preliminary data.</text>
</comment>
<proteinExistence type="predicted"/>
<dbReference type="SUPFAM" id="SSF51556">
    <property type="entry name" value="Metallo-dependent hydrolases"/>
    <property type="match status" value="1"/>
</dbReference>
<dbReference type="InterPro" id="IPR032466">
    <property type="entry name" value="Metal_Hydrolase"/>
</dbReference>
<dbReference type="InterPro" id="IPR050138">
    <property type="entry name" value="DHOase/Allantoinase_Hydrolase"/>
</dbReference>
<dbReference type="RefSeq" id="WP_204959954.1">
    <property type="nucleotide sequence ID" value="NZ_JAFEUO010000005.1"/>
</dbReference>
<dbReference type="Pfam" id="PF01979">
    <property type="entry name" value="Amidohydro_1"/>
    <property type="match status" value="1"/>
</dbReference>
<dbReference type="Gene3D" id="2.30.40.10">
    <property type="entry name" value="Urease, subunit C, domain 1"/>
    <property type="match status" value="1"/>
</dbReference>
<dbReference type="PANTHER" id="PTHR43668">
    <property type="entry name" value="ALLANTOINASE"/>
    <property type="match status" value="1"/>
</dbReference>
<dbReference type="SUPFAM" id="SSF51338">
    <property type="entry name" value="Composite domain of metallo-dependent hydrolases"/>
    <property type="match status" value="1"/>
</dbReference>
<name>A0ABS2JE44_9ACTN</name>
<feature type="domain" description="Amidohydrolase-related" evidence="1">
    <location>
        <begin position="325"/>
        <end position="464"/>
    </location>
</feature>
<evidence type="ECO:0000313" key="3">
    <source>
        <dbReference type="Proteomes" id="UP000809587"/>
    </source>
</evidence>
<protein>
    <submittedName>
        <fullName evidence="2">Dihydroorotase family protein</fullName>
    </submittedName>
</protein>
<accession>A0ABS2JE44</accession>
<evidence type="ECO:0000259" key="1">
    <source>
        <dbReference type="Pfam" id="PF01979"/>
    </source>
</evidence>
<organism evidence="2 3">
    <name type="scientific">Micromonospora humidisoli</name>
    <dbReference type="NCBI Taxonomy" id="2807622"/>
    <lineage>
        <taxon>Bacteria</taxon>
        <taxon>Bacillati</taxon>
        <taxon>Actinomycetota</taxon>
        <taxon>Actinomycetes</taxon>
        <taxon>Micromonosporales</taxon>
        <taxon>Micromonosporaceae</taxon>
        <taxon>Micromonospora</taxon>
    </lineage>
</organism>
<dbReference type="InterPro" id="IPR006680">
    <property type="entry name" value="Amidohydro-rel"/>
</dbReference>
<evidence type="ECO:0000313" key="2">
    <source>
        <dbReference type="EMBL" id="MBM7084815.1"/>
    </source>
</evidence>